<proteinExistence type="predicted"/>
<protein>
    <submittedName>
        <fullName evidence="1">Uncharacterized protein</fullName>
    </submittedName>
</protein>
<comment type="caution">
    <text evidence="1">The sequence shown here is derived from an EMBL/GenBank/DDBJ whole genome shotgun (WGS) entry which is preliminary data.</text>
</comment>
<gene>
    <name evidence="1" type="ORF">B7O98_02215</name>
</gene>
<dbReference type="Proteomes" id="UP000244093">
    <property type="component" value="Unassembled WGS sequence"/>
</dbReference>
<accession>A0A2R7Y7H3</accession>
<dbReference type="EMBL" id="NBVN01000002">
    <property type="protein sequence ID" value="PUA33269.1"/>
    <property type="molecule type" value="Genomic_DNA"/>
</dbReference>
<evidence type="ECO:0000313" key="1">
    <source>
        <dbReference type="EMBL" id="PUA33269.1"/>
    </source>
</evidence>
<evidence type="ECO:0000313" key="2">
    <source>
        <dbReference type="Proteomes" id="UP000244093"/>
    </source>
</evidence>
<name>A0A2R7Y7H3_9CREN</name>
<reference evidence="1 2" key="1">
    <citation type="journal article" date="2018" name="Syst. Appl. Microbiol.">
        <title>A new symbiotic nanoarchaeote (Candidatus Nanoclepta minutus) and its host (Zestosphaera tikiterensis gen. nov., sp. nov.) from a New Zealand hot spring.</title>
        <authorList>
            <person name="St John E."/>
            <person name="Liu Y."/>
            <person name="Podar M."/>
            <person name="Stott M.B."/>
            <person name="Meneghin J."/>
            <person name="Chen Z."/>
            <person name="Lagutin K."/>
            <person name="Mitchell K."/>
            <person name="Reysenbach A.L."/>
        </authorList>
    </citation>
    <scope>NUCLEOTIDE SEQUENCE [LARGE SCALE GENOMIC DNA]</scope>
    <source>
        <strain evidence="1">NZ3</strain>
    </source>
</reference>
<dbReference type="AlphaFoldDB" id="A0A2R7Y7H3"/>
<sequence length="282" mass="31866">MSTQVLRALLEAVDLAVYSYIKPAAPHRYSLKFKDLHSIVASITTSLRTYLKAMDEGYEVASGRYGFTEVSIGTLIKDAIQENAYAMRGQSNPLMHMVLIPASMAASYTLKLKNFLATDAYLNAFKSIIMNANPQETHKVYDALRNSPNDLRRAVELSGLTPGRIVVENITLDEFIRILSKHHKHLELISLKHNLIVEASNTFLKKYTDTGDLNLATVVTYKYIAEAFHDIKFTPELRSREDFKKLLELDSELHSKGVDLSFVIPYLTEAVFISLLSLYSKR</sequence>
<organism evidence="1 2">
    <name type="scientific">Zestosphaera tikiterensis</name>
    <dbReference type="NCBI Taxonomy" id="1973259"/>
    <lineage>
        <taxon>Archaea</taxon>
        <taxon>Thermoproteota</taxon>
        <taxon>Thermoprotei</taxon>
        <taxon>Desulfurococcales</taxon>
        <taxon>Desulfurococcaceae</taxon>
        <taxon>Zestosphaera</taxon>
    </lineage>
</organism>